<dbReference type="PANTHER" id="PTHR34496:SF6">
    <property type="entry name" value="GLYCOSYLTRANSFERASE 2-LIKE DOMAIN-CONTAINING PROTEIN"/>
    <property type="match status" value="1"/>
</dbReference>
<accession>A0A0N7L828</accession>
<reference evidence="4" key="1">
    <citation type="submission" date="2014-09" db="EMBL/GenBank/DDBJ databases">
        <authorList>
            <person name="Sharma Rahul"/>
            <person name="Thines Marco"/>
        </authorList>
    </citation>
    <scope>NUCLEOTIDE SEQUENCE [LARGE SCALE GENOMIC DNA]</scope>
</reference>
<dbReference type="PANTHER" id="PTHR34496">
    <property type="entry name" value="GLCNAC TRANSFERASE-RELATED"/>
    <property type="match status" value="1"/>
</dbReference>
<organism evidence="3 4">
    <name type="scientific">Plasmopara halstedii</name>
    <name type="common">Downy mildew of sunflower</name>
    <dbReference type="NCBI Taxonomy" id="4781"/>
    <lineage>
        <taxon>Eukaryota</taxon>
        <taxon>Sar</taxon>
        <taxon>Stramenopiles</taxon>
        <taxon>Oomycota</taxon>
        <taxon>Peronosporomycetes</taxon>
        <taxon>Peronosporales</taxon>
        <taxon>Peronosporaceae</taxon>
        <taxon>Plasmopara</taxon>
    </lineage>
</organism>
<evidence type="ECO:0000256" key="1">
    <source>
        <dbReference type="SAM" id="MobiDB-lite"/>
    </source>
</evidence>
<dbReference type="EMBL" id="CCYD01003042">
    <property type="protein sequence ID" value="CEG48715.1"/>
    <property type="molecule type" value="Genomic_DNA"/>
</dbReference>
<evidence type="ECO:0000313" key="3">
    <source>
        <dbReference type="EMBL" id="CEG48715.1"/>
    </source>
</evidence>
<dbReference type="InterPro" id="IPR021067">
    <property type="entry name" value="Glycosyltransferase"/>
</dbReference>
<protein>
    <submittedName>
        <fullName evidence="3">Glycosyltransferase, GlcNAc</fullName>
    </submittedName>
</protein>
<keyword evidence="2" id="KW-0472">Membrane</keyword>
<feature type="region of interest" description="Disordered" evidence="1">
    <location>
        <begin position="421"/>
        <end position="440"/>
    </location>
</feature>
<dbReference type="RefSeq" id="XP_024585084.1">
    <property type="nucleotide sequence ID" value="XM_024719824.1"/>
</dbReference>
<keyword evidence="4" id="KW-1185">Reference proteome</keyword>
<dbReference type="OrthoDB" id="76265at2759"/>
<feature type="compositionally biased region" description="Basic and acidic residues" evidence="1">
    <location>
        <begin position="422"/>
        <end position="433"/>
    </location>
</feature>
<proteinExistence type="predicted"/>
<dbReference type="Proteomes" id="UP000054928">
    <property type="component" value="Unassembled WGS sequence"/>
</dbReference>
<dbReference type="Pfam" id="PF11397">
    <property type="entry name" value="GlcNAc"/>
    <property type="match status" value="2"/>
</dbReference>
<dbReference type="GeneID" id="36401582"/>
<dbReference type="GO" id="GO:0016740">
    <property type="term" value="F:transferase activity"/>
    <property type="evidence" value="ECO:0007669"/>
    <property type="project" value="UniProtKB-KW"/>
</dbReference>
<name>A0A0N7L828_PLAHL</name>
<evidence type="ECO:0000313" key="4">
    <source>
        <dbReference type="Proteomes" id="UP000054928"/>
    </source>
</evidence>
<dbReference type="OMA" id="QRTENEM"/>
<dbReference type="AlphaFoldDB" id="A0A0N7L828"/>
<evidence type="ECO:0000256" key="2">
    <source>
        <dbReference type="SAM" id="Phobius"/>
    </source>
</evidence>
<sequence>MSTLTLPNSRETRVLDPSVQHIPLEPYDKNLRPPPANIPSSFEIHIGTSVFRDGIRCGYTLFTAFKRAKYPERLRFGIVEQILDSDFKCLDEYCKLALVEWPDYSQCRYQEHVQVDVRPAAETRGCTTARHRQKKLIGKEEFCLQVDGHSIFTNGWDEALITEWKRIDNEMAILTVYPHDLHDFIKENGDNNPPHWIPHMCTTYKGGNGLTRLGGANNKRNANFPQLDPYTPWLWDGEEFLRSIDYWTHGYDLYSPSKLGNVLYHNYTKKPNSFWESPVDQKVKALDMERTHNRVRLRLGLGFIGQVNAMELDKYAFGTARTFKQYLHFANVTLTGFMNETNSCKQLHWVPYTNSTEVEIIVGNGWKMIAPAPTPAQPAAGVQGSHNVDAQGQEAHELAESGEGAEHGGRGEGEDLATLHTMSKESKDRERLAIRQGKSSNRRHPGITAAVWGVLAVVLIALFAALSNDRIAYAIRRSCFSTAPHHSRD</sequence>
<keyword evidence="3" id="KW-0808">Transferase</keyword>
<keyword evidence="2" id="KW-0812">Transmembrane</keyword>
<feature type="transmembrane region" description="Helical" evidence="2">
    <location>
        <begin position="449"/>
        <end position="467"/>
    </location>
</feature>
<keyword evidence="2" id="KW-1133">Transmembrane helix</keyword>